<dbReference type="InterPro" id="IPR036866">
    <property type="entry name" value="RibonucZ/Hydroxyglut_hydro"/>
</dbReference>
<organism evidence="1 2">
    <name type="scientific">Streptomyces rhizosphaericus</name>
    <dbReference type="NCBI Taxonomy" id="114699"/>
    <lineage>
        <taxon>Bacteria</taxon>
        <taxon>Bacillati</taxon>
        <taxon>Actinomycetota</taxon>
        <taxon>Actinomycetes</taxon>
        <taxon>Kitasatosporales</taxon>
        <taxon>Streptomycetaceae</taxon>
        <taxon>Streptomyces</taxon>
        <taxon>Streptomyces violaceusniger group</taxon>
    </lineage>
</organism>
<dbReference type="SUPFAM" id="SSF56281">
    <property type="entry name" value="Metallo-hydrolase/oxidoreductase"/>
    <property type="match status" value="1"/>
</dbReference>
<name>A0ABN1RPC2_9ACTN</name>
<dbReference type="Proteomes" id="UP001500418">
    <property type="component" value="Unassembled WGS sequence"/>
</dbReference>
<proteinExistence type="predicted"/>
<comment type="caution">
    <text evidence="1">The sequence shown here is derived from an EMBL/GenBank/DDBJ whole genome shotgun (WGS) entry which is preliminary data.</text>
</comment>
<dbReference type="EMBL" id="BAAAID010000131">
    <property type="protein sequence ID" value="GAA0960884.1"/>
    <property type="molecule type" value="Genomic_DNA"/>
</dbReference>
<protein>
    <recommendedName>
        <fullName evidence="3">MBL fold metallo-hydrolase</fullName>
    </recommendedName>
</protein>
<accession>A0ABN1RPC2</accession>
<evidence type="ECO:0000313" key="1">
    <source>
        <dbReference type="EMBL" id="GAA0960884.1"/>
    </source>
</evidence>
<evidence type="ECO:0008006" key="3">
    <source>
        <dbReference type="Google" id="ProtNLM"/>
    </source>
</evidence>
<gene>
    <name evidence="1" type="ORF">GCM10009575_094740</name>
</gene>
<keyword evidence="2" id="KW-1185">Reference proteome</keyword>
<sequence>MPAPGHTAPVLGKRSVNAYLLLSVSALTDHGDLVAGDLVATPFPGFGKRPANRPFHDDRLGNLAGLREMPALSPTKLHVGHGAPLNPEQAGRWAAAEQRRLDRLAVRGRLRTRNEPAA</sequence>
<evidence type="ECO:0000313" key="2">
    <source>
        <dbReference type="Proteomes" id="UP001500418"/>
    </source>
</evidence>
<reference evidence="1 2" key="1">
    <citation type="journal article" date="2019" name="Int. J. Syst. Evol. Microbiol.">
        <title>The Global Catalogue of Microorganisms (GCM) 10K type strain sequencing project: providing services to taxonomists for standard genome sequencing and annotation.</title>
        <authorList>
            <consortium name="The Broad Institute Genomics Platform"/>
            <consortium name="The Broad Institute Genome Sequencing Center for Infectious Disease"/>
            <person name="Wu L."/>
            <person name="Ma J."/>
        </authorList>
    </citation>
    <scope>NUCLEOTIDE SEQUENCE [LARGE SCALE GENOMIC DNA]</scope>
    <source>
        <strain evidence="1 2">JCM 11444</strain>
    </source>
</reference>